<dbReference type="GO" id="GO:0005739">
    <property type="term" value="C:mitochondrion"/>
    <property type="evidence" value="ECO:0007669"/>
    <property type="project" value="TreeGrafter"/>
</dbReference>
<dbReference type="PANTHER" id="PTHR28524">
    <property type="entry name" value="SUCCINATE DEHYDROGENASE ASSEMBLY FACTOR 4, MITOCHONDRIAL"/>
    <property type="match status" value="1"/>
</dbReference>
<comment type="caution">
    <text evidence="4">The sequence shown here is derived from an EMBL/GenBank/DDBJ whole genome shotgun (WGS) entry which is preliminary data.</text>
</comment>
<dbReference type="EMBL" id="JAUJYO010000012">
    <property type="protein sequence ID" value="KAK1301871.1"/>
    <property type="molecule type" value="Genomic_DNA"/>
</dbReference>
<gene>
    <name evidence="4" type="ORF">QJS10_CPB12g01102</name>
    <name evidence="5" type="ORF">QJS10_CPB12g01119</name>
</gene>
<evidence type="ECO:0000256" key="2">
    <source>
        <dbReference type="ARBA" id="ARBA00022170"/>
    </source>
</evidence>
<keyword evidence="6" id="KW-1185">Reference proteome</keyword>
<dbReference type="EMBL" id="JAUJYO010000012">
    <property type="protein sequence ID" value="KAK1302560.1"/>
    <property type="molecule type" value="Genomic_DNA"/>
</dbReference>
<dbReference type="AlphaFoldDB" id="A0AAV9DLS8"/>
<protein>
    <recommendedName>
        <fullName evidence="2">Succinate dehydrogenase assembly factor 4, mitochondrial</fullName>
    </recommendedName>
</protein>
<evidence type="ECO:0000256" key="1">
    <source>
        <dbReference type="ARBA" id="ARBA00005701"/>
    </source>
</evidence>
<evidence type="ECO:0000313" key="6">
    <source>
        <dbReference type="Proteomes" id="UP001180020"/>
    </source>
</evidence>
<accession>A0AAV9DLS8</accession>
<evidence type="ECO:0000256" key="3">
    <source>
        <dbReference type="SAM" id="MobiDB-lite"/>
    </source>
</evidence>
<dbReference type="InterPro" id="IPR012875">
    <property type="entry name" value="SDHF4"/>
</dbReference>
<feature type="region of interest" description="Disordered" evidence="3">
    <location>
        <begin position="1"/>
        <end position="117"/>
    </location>
</feature>
<reference evidence="4" key="1">
    <citation type="journal article" date="2023" name="Nat. Commun.">
        <title>Diploid and tetraploid genomes of Acorus and the evolution of monocots.</title>
        <authorList>
            <person name="Ma L."/>
            <person name="Liu K.W."/>
            <person name="Li Z."/>
            <person name="Hsiao Y.Y."/>
            <person name="Qi Y."/>
            <person name="Fu T."/>
            <person name="Tang G.D."/>
            <person name="Zhang D."/>
            <person name="Sun W.H."/>
            <person name="Liu D.K."/>
            <person name="Li Y."/>
            <person name="Chen G.Z."/>
            <person name="Liu X.D."/>
            <person name="Liao X.Y."/>
            <person name="Jiang Y.T."/>
            <person name="Yu X."/>
            <person name="Hao Y."/>
            <person name="Huang J."/>
            <person name="Zhao X.W."/>
            <person name="Ke S."/>
            <person name="Chen Y.Y."/>
            <person name="Wu W.L."/>
            <person name="Hsu J.L."/>
            <person name="Lin Y.F."/>
            <person name="Huang M.D."/>
            <person name="Li C.Y."/>
            <person name="Huang L."/>
            <person name="Wang Z.W."/>
            <person name="Zhao X."/>
            <person name="Zhong W.Y."/>
            <person name="Peng D.H."/>
            <person name="Ahmad S."/>
            <person name="Lan S."/>
            <person name="Zhang J.S."/>
            <person name="Tsai W.C."/>
            <person name="Van de Peer Y."/>
            <person name="Liu Z.J."/>
        </authorList>
    </citation>
    <scope>NUCLEOTIDE SEQUENCE</scope>
    <source>
        <strain evidence="4">CP</strain>
    </source>
</reference>
<dbReference type="Pfam" id="PF07896">
    <property type="entry name" value="DUF1674"/>
    <property type="match status" value="1"/>
</dbReference>
<feature type="compositionally biased region" description="Acidic residues" evidence="3">
    <location>
        <begin position="75"/>
        <end position="85"/>
    </location>
</feature>
<evidence type="ECO:0000313" key="5">
    <source>
        <dbReference type="EMBL" id="KAK1302560.1"/>
    </source>
</evidence>
<comment type="similarity">
    <text evidence="1">Belongs to the SDHAF4 family.</text>
</comment>
<evidence type="ECO:0000313" key="4">
    <source>
        <dbReference type="EMBL" id="KAK1301871.1"/>
    </source>
</evidence>
<dbReference type="PANTHER" id="PTHR28524:SF3">
    <property type="entry name" value="SUCCINATE DEHYDROGENASE ASSEMBLY FACTOR 4, MITOCHONDRIAL"/>
    <property type="match status" value="1"/>
</dbReference>
<feature type="compositionally biased region" description="Basic and acidic residues" evidence="3">
    <location>
        <begin position="104"/>
        <end position="117"/>
    </location>
</feature>
<organism evidence="4 6">
    <name type="scientific">Acorus calamus</name>
    <name type="common">Sweet flag</name>
    <dbReference type="NCBI Taxonomy" id="4465"/>
    <lineage>
        <taxon>Eukaryota</taxon>
        <taxon>Viridiplantae</taxon>
        <taxon>Streptophyta</taxon>
        <taxon>Embryophyta</taxon>
        <taxon>Tracheophyta</taxon>
        <taxon>Spermatophyta</taxon>
        <taxon>Magnoliopsida</taxon>
        <taxon>Liliopsida</taxon>
        <taxon>Acoraceae</taxon>
        <taxon>Acorus</taxon>
    </lineage>
</organism>
<feature type="compositionally biased region" description="Basic and acidic residues" evidence="3">
    <location>
        <begin position="53"/>
        <end position="74"/>
    </location>
</feature>
<dbReference type="GO" id="GO:0034553">
    <property type="term" value="P:mitochondrial respiratory chain complex II assembly"/>
    <property type="evidence" value="ECO:0007669"/>
    <property type="project" value="TreeGrafter"/>
</dbReference>
<dbReference type="Proteomes" id="UP001180020">
    <property type="component" value="Unassembled WGS sequence"/>
</dbReference>
<sequence length="117" mass="12877">MANNLRRLLPPLTDLSGPKLGLGFGPFRADPNLLSRSPSIVKRLLGSSPSTDPKPETPKEREGTEEKAETRDADAADEEEEEDGEFVNKETGEVGGPRGLEPTRYGDWEKSGRCYDF</sequence>
<reference evidence="4" key="2">
    <citation type="submission" date="2023-06" db="EMBL/GenBank/DDBJ databases">
        <authorList>
            <person name="Ma L."/>
            <person name="Liu K.-W."/>
            <person name="Li Z."/>
            <person name="Hsiao Y.-Y."/>
            <person name="Qi Y."/>
            <person name="Fu T."/>
            <person name="Tang G."/>
            <person name="Zhang D."/>
            <person name="Sun W.-H."/>
            <person name="Liu D.-K."/>
            <person name="Li Y."/>
            <person name="Chen G.-Z."/>
            <person name="Liu X.-D."/>
            <person name="Liao X.-Y."/>
            <person name="Jiang Y.-T."/>
            <person name="Yu X."/>
            <person name="Hao Y."/>
            <person name="Huang J."/>
            <person name="Zhao X.-W."/>
            <person name="Ke S."/>
            <person name="Chen Y.-Y."/>
            <person name="Wu W.-L."/>
            <person name="Hsu J.-L."/>
            <person name="Lin Y.-F."/>
            <person name="Huang M.-D."/>
            <person name="Li C.-Y."/>
            <person name="Huang L."/>
            <person name="Wang Z.-W."/>
            <person name="Zhao X."/>
            <person name="Zhong W.-Y."/>
            <person name="Peng D.-H."/>
            <person name="Ahmad S."/>
            <person name="Lan S."/>
            <person name="Zhang J.-S."/>
            <person name="Tsai W.-C."/>
            <person name="Van De Peer Y."/>
            <person name="Liu Z.-J."/>
        </authorList>
    </citation>
    <scope>NUCLEOTIDE SEQUENCE</scope>
    <source>
        <strain evidence="4">CP</strain>
        <tissue evidence="4">Leaves</tissue>
    </source>
</reference>
<name>A0AAV9DLS8_ACOCL</name>
<proteinExistence type="inferred from homology"/>